<feature type="transmembrane region" description="Helical" evidence="16">
    <location>
        <begin position="6"/>
        <end position="23"/>
    </location>
</feature>
<evidence type="ECO:0000256" key="11">
    <source>
        <dbReference type="ARBA" id="ARBA00022989"/>
    </source>
</evidence>
<keyword evidence="13 15" id="KW-0472">Membrane</keyword>
<evidence type="ECO:0000256" key="12">
    <source>
        <dbReference type="ARBA" id="ARBA00023027"/>
    </source>
</evidence>
<feature type="transmembrane region" description="Helical" evidence="16">
    <location>
        <begin position="58"/>
        <end position="77"/>
    </location>
</feature>
<evidence type="ECO:0000256" key="13">
    <source>
        <dbReference type="ARBA" id="ARBA00023136"/>
    </source>
</evidence>
<dbReference type="Pfam" id="PF02233">
    <property type="entry name" value="PNTB"/>
    <property type="match status" value="1"/>
</dbReference>
<keyword evidence="12 15" id="KW-0520">NAD</keyword>
<keyword evidence="11 16" id="KW-1133">Transmembrane helix</keyword>
<dbReference type="PANTHER" id="PTHR44758">
    <property type="entry name" value="NAD(P) TRANSHYDROGENASE SUBUNIT BETA"/>
    <property type="match status" value="1"/>
</dbReference>
<feature type="transmembrane region" description="Helical" evidence="16">
    <location>
        <begin position="190"/>
        <end position="210"/>
    </location>
</feature>
<evidence type="ECO:0000313" key="18">
    <source>
        <dbReference type="EMBL" id="GAB1583106.1"/>
    </source>
</evidence>
<dbReference type="EC" id="7.1.1.1" evidence="4 15"/>
<comment type="caution">
    <text evidence="18">The sequence shown here is derived from an EMBL/GenBank/DDBJ whole genome shotgun (WGS) entry which is preliminary data.</text>
</comment>
<accession>A0ABQ0H2G9</accession>
<evidence type="ECO:0000256" key="1">
    <source>
        <dbReference type="ARBA" id="ARBA00003943"/>
    </source>
</evidence>
<dbReference type="PIRSF" id="PIRSF000204">
    <property type="entry name" value="PNTB"/>
    <property type="match status" value="1"/>
</dbReference>
<evidence type="ECO:0000256" key="15">
    <source>
        <dbReference type="PIRNR" id="PIRNR000204"/>
    </source>
</evidence>
<reference evidence="18 19" key="1">
    <citation type="submission" date="2024-10" db="EMBL/GenBank/DDBJ databases">
        <title>Isolation, draft genome sequencing and identification of Phyllobacterium sp. NSA23, isolated from leaf soil.</title>
        <authorList>
            <person name="Akita H."/>
        </authorList>
    </citation>
    <scope>NUCLEOTIDE SEQUENCE [LARGE SCALE GENOMIC DNA]</scope>
    <source>
        <strain evidence="18 19">NSA23</strain>
    </source>
</reference>
<dbReference type="Proteomes" id="UP001628091">
    <property type="component" value="Unassembled WGS sequence"/>
</dbReference>
<keyword evidence="6 15" id="KW-1003">Cell membrane</keyword>
<protein>
    <recommendedName>
        <fullName evidence="5 15">NAD(P) transhydrogenase subunit beta</fullName>
        <ecNumber evidence="4 15">7.1.1.1</ecNumber>
    </recommendedName>
    <alternativeName>
        <fullName evidence="15">Nicotinamide nucleotide transhydrogenase subunit beta</fullName>
    </alternativeName>
</protein>
<keyword evidence="7 15" id="KW-0997">Cell inner membrane</keyword>
<dbReference type="InterPro" id="IPR029035">
    <property type="entry name" value="DHS-like_NAD/FAD-binding_dom"/>
</dbReference>
<dbReference type="SUPFAM" id="SSF52467">
    <property type="entry name" value="DHS-like NAD/FAD-binding domain"/>
    <property type="match status" value="1"/>
</dbReference>
<evidence type="ECO:0000256" key="8">
    <source>
        <dbReference type="ARBA" id="ARBA00022692"/>
    </source>
</evidence>
<gene>
    <name evidence="18" type="ORF">PPNSA23_30490</name>
</gene>
<comment type="subcellular location">
    <subcellularLocation>
        <location evidence="2">Cell inner membrane</location>
        <topology evidence="2">Multi-pass membrane protein</topology>
    </subcellularLocation>
</comment>
<evidence type="ECO:0000256" key="3">
    <source>
        <dbReference type="ARBA" id="ARBA00007919"/>
    </source>
</evidence>
<evidence type="ECO:0000256" key="7">
    <source>
        <dbReference type="ARBA" id="ARBA00022519"/>
    </source>
</evidence>
<feature type="transmembrane region" description="Helical" evidence="16">
    <location>
        <begin position="163"/>
        <end position="184"/>
    </location>
</feature>
<evidence type="ECO:0000256" key="4">
    <source>
        <dbReference type="ARBA" id="ARBA00012943"/>
    </source>
</evidence>
<feature type="transmembrane region" description="Helical" evidence="16">
    <location>
        <begin position="130"/>
        <end position="151"/>
    </location>
</feature>
<keyword evidence="19" id="KW-1185">Reference proteome</keyword>
<feature type="transmembrane region" description="Helical" evidence="16">
    <location>
        <begin position="89"/>
        <end position="110"/>
    </location>
</feature>
<evidence type="ECO:0000256" key="14">
    <source>
        <dbReference type="ARBA" id="ARBA00048202"/>
    </source>
</evidence>
<name>A0ABQ0H2G9_9HYPH</name>
<keyword evidence="9 15" id="KW-0521">NADP</keyword>
<evidence type="ECO:0000313" key="19">
    <source>
        <dbReference type="Proteomes" id="UP001628091"/>
    </source>
</evidence>
<keyword evidence="10 15" id="KW-1278">Translocase</keyword>
<dbReference type="InterPro" id="IPR012136">
    <property type="entry name" value="NADH_DH_b"/>
</dbReference>
<comment type="function">
    <text evidence="1 15">The transhydrogenation between NADH and NADP is coupled to respiration and ATP hydrolysis and functions as a proton pump across the membrane.</text>
</comment>
<dbReference type="PANTHER" id="PTHR44758:SF1">
    <property type="entry name" value="NAD(P) TRANSHYDROGENASE SUBUNIT BETA"/>
    <property type="match status" value="1"/>
</dbReference>
<sequence length="465" mass="48262">MSVDLAAFLYLVSGVLFILALRGLSHPTTSRQGNLYGMVGMGISIITTLALARPSFGGLVLIVIGIAIGGGIGAYIARKIAMTAMPQLVAAFHSLIGLAAVLVAAAALYTPGSFGIGEVGSIHGQALIEMSLGVAIGAITFTGSVIAFLKLDGRMSGKPIILPARHAINAALAIAIVVLIVVLVNTESHTVFWLIVILSLILGGLIIVPIGGADMPVVVSMLNSYSGWAAAGIGFTLGNLALIITGALVGSSGAILSYIMCKGMNRSFLSVILGGFGGETAGPAGEVEQRPVKQGSAEDAAFIMKNASKVIIVPGYGMAVAQAQHALREMADKLKAEGVEVKYAIHPVAGRMPGHMNVLLAEANVPYDEVFELEDINSEFAQADVAFVIGANDVTNPAAKTDPKSPIYGMPILDVDKAGTVLFVKRGMGSGYAGVENELFFRDNTMMLFADAKKMVENIVKALDH</sequence>
<keyword evidence="8 16" id="KW-0812">Transmembrane</keyword>
<proteinExistence type="inferred from homology"/>
<comment type="similarity">
    <text evidence="3 15">Belongs to the PNT beta subunit family.</text>
</comment>
<organism evidence="18 19">
    <name type="scientific">Phyllobacterium phragmitis</name>
    <dbReference type="NCBI Taxonomy" id="2670329"/>
    <lineage>
        <taxon>Bacteria</taxon>
        <taxon>Pseudomonadati</taxon>
        <taxon>Pseudomonadota</taxon>
        <taxon>Alphaproteobacteria</taxon>
        <taxon>Hyphomicrobiales</taxon>
        <taxon>Phyllobacteriaceae</taxon>
        <taxon>Phyllobacterium</taxon>
    </lineage>
</organism>
<evidence type="ECO:0000256" key="16">
    <source>
        <dbReference type="SAM" id="Phobius"/>
    </source>
</evidence>
<evidence type="ECO:0000256" key="2">
    <source>
        <dbReference type="ARBA" id="ARBA00004429"/>
    </source>
</evidence>
<evidence type="ECO:0000259" key="17">
    <source>
        <dbReference type="Pfam" id="PF02233"/>
    </source>
</evidence>
<feature type="domain" description="NADP transhydrogenase beta-like" evidence="17">
    <location>
        <begin position="8"/>
        <end position="461"/>
    </location>
</feature>
<dbReference type="RefSeq" id="WP_407865611.1">
    <property type="nucleotide sequence ID" value="NZ_BAAFZP010000001.1"/>
</dbReference>
<evidence type="ECO:0000256" key="10">
    <source>
        <dbReference type="ARBA" id="ARBA00022967"/>
    </source>
</evidence>
<dbReference type="Gene3D" id="3.40.50.1220">
    <property type="entry name" value="TPP-binding domain"/>
    <property type="match status" value="1"/>
</dbReference>
<dbReference type="EMBL" id="BAAFZP010000001">
    <property type="protein sequence ID" value="GAB1583106.1"/>
    <property type="molecule type" value="Genomic_DNA"/>
</dbReference>
<evidence type="ECO:0000256" key="9">
    <source>
        <dbReference type="ARBA" id="ARBA00022857"/>
    </source>
</evidence>
<evidence type="ECO:0000256" key="6">
    <source>
        <dbReference type="ARBA" id="ARBA00022475"/>
    </source>
</evidence>
<evidence type="ECO:0000256" key="5">
    <source>
        <dbReference type="ARBA" id="ARBA00014581"/>
    </source>
</evidence>
<feature type="transmembrane region" description="Helical" evidence="16">
    <location>
        <begin position="35"/>
        <end position="52"/>
    </location>
</feature>
<comment type="catalytic activity">
    <reaction evidence="14 15">
        <text>NAD(+) + NADPH + H(+)(in) = NADH + NADP(+) + H(+)(out)</text>
        <dbReference type="Rhea" id="RHEA:47992"/>
        <dbReference type="ChEBI" id="CHEBI:15378"/>
        <dbReference type="ChEBI" id="CHEBI:57540"/>
        <dbReference type="ChEBI" id="CHEBI:57783"/>
        <dbReference type="ChEBI" id="CHEBI:57945"/>
        <dbReference type="ChEBI" id="CHEBI:58349"/>
        <dbReference type="EC" id="7.1.1.1"/>
    </reaction>
</comment>
<dbReference type="InterPro" id="IPR034300">
    <property type="entry name" value="PNTB-like"/>
</dbReference>